<dbReference type="OrthoDB" id="3509362at2759"/>
<evidence type="ECO:0000256" key="2">
    <source>
        <dbReference type="ARBA" id="ARBA00023002"/>
    </source>
</evidence>
<dbReference type="SUPFAM" id="SSF50129">
    <property type="entry name" value="GroES-like"/>
    <property type="match status" value="1"/>
</dbReference>
<sequence>MDNKAVWLNGPGTVPLVGPAPVPEPREGQLLVRVKAVAVQPGEWKIQAGIIPIPLKYPTIIGVSLSGVVEKVGPGVSRFRPGDRVASNSTGVLRNDAQFGAYQRFALVPQALTSKISETPFEDAASLATAYGPMSALFLHLGLERPSGGTEVAKKDEKVLIWGVSSSFGAISAEIAKIAGYTVVGTASSRHAELAKTVGIAYFADRHAPSVVEDVAALGPFKAVLGAADSAEDQVKIGKILAAQGGGHFLSTMGVRPGVDLPNGVTGSFRQFLDDYLEPGKKEFTEWVWWGFLENAFAANSLKTIPLEVKGGLSKVVEAWDLLQQGKVSGKRLIILPEVE</sequence>
<dbReference type="Gene3D" id="3.90.180.10">
    <property type="entry name" value="Medium-chain alcohol dehydrogenases, catalytic domain"/>
    <property type="match status" value="1"/>
</dbReference>
<keyword evidence="5" id="KW-1185">Reference proteome</keyword>
<dbReference type="InterPro" id="IPR047122">
    <property type="entry name" value="Trans-enoyl_RdTase-like"/>
</dbReference>
<organism evidence="4 5">
    <name type="scientific">Dactylonectria macrodidyma</name>
    <dbReference type="NCBI Taxonomy" id="307937"/>
    <lineage>
        <taxon>Eukaryota</taxon>
        <taxon>Fungi</taxon>
        <taxon>Dikarya</taxon>
        <taxon>Ascomycota</taxon>
        <taxon>Pezizomycotina</taxon>
        <taxon>Sordariomycetes</taxon>
        <taxon>Hypocreomycetidae</taxon>
        <taxon>Hypocreales</taxon>
        <taxon>Nectriaceae</taxon>
        <taxon>Dactylonectria</taxon>
    </lineage>
</organism>
<evidence type="ECO:0000259" key="3">
    <source>
        <dbReference type="SMART" id="SM00829"/>
    </source>
</evidence>
<name>A0A9P9EGV2_9HYPO</name>
<dbReference type="InterPro" id="IPR013154">
    <property type="entry name" value="ADH-like_N"/>
</dbReference>
<dbReference type="InterPro" id="IPR036291">
    <property type="entry name" value="NAD(P)-bd_dom_sf"/>
</dbReference>
<dbReference type="SMART" id="SM00829">
    <property type="entry name" value="PKS_ER"/>
    <property type="match status" value="1"/>
</dbReference>
<comment type="caution">
    <text evidence="4">The sequence shown here is derived from an EMBL/GenBank/DDBJ whole genome shotgun (WGS) entry which is preliminary data.</text>
</comment>
<keyword evidence="2" id="KW-0560">Oxidoreductase</keyword>
<reference evidence="4" key="1">
    <citation type="journal article" date="2021" name="Nat. Commun.">
        <title>Genetic determinants of endophytism in the Arabidopsis root mycobiome.</title>
        <authorList>
            <person name="Mesny F."/>
            <person name="Miyauchi S."/>
            <person name="Thiergart T."/>
            <person name="Pickel B."/>
            <person name="Atanasova L."/>
            <person name="Karlsson M."/>
            <person name="Huettel B."/>
            <person name="Barry K.W."/>
            <person name="Haridas S."/>
            <person name="Chen C."/>
            <person name="Bauer D."/>
            <person name="Andreopoulos W."/>
            <person name="Pangilinan J."/>
            <person name="LaButti K."/>
            <person name="Riley R."/>
            <person name="Lipzen A."/>
            <person name="Clum A."/>
            <person name="Drula E."/>
            <person name="Henrissat B."/>
            <person name="Kohler A."/>
            <person name="Grigoriev I.V."/>
            <person name="Martin F.M."/>
            <person name="Hacquard S."/>
        </authorList>
    </citation>
    <scope>NUCLEOTIDE SEQUENCE</scope>
    <source>
        <strain evidence="4">MPI-CAGE-AT-0147</strain>
    </source>
</reference>
<dbReference type="PANTHER" id="PTHR45348:SF2">
    <property type="entry name" value="ZINC-TYPE ALCOHOL DEHYDROGENASE-LIKE PROTEIN C2E1P3.01"/>
    <property type="match status" value="1"/>
</dbReference>
<dbReference type="SUPFAM" id="SSF51735">
    <property type="entry name" value="NAD(P)-binding Rossmann-fold domains"/>
    <property type="match status" value="1"/>
</dbReference>
<dbReference type="Gene3D" id="3.40.50.720">
    <property type="entry name" value="NAD(P)-binding Rossmann-like Domain"/>
    <property type="match status" value="1"/>
</dbReference>
<dbReference type="Proteomes" id="UP000738349">
    <property type="component" value="Unassembled WGS sequence"/>
</dbReference>
<gene>
    <name evidence="4" type="ORF">EDB81DRAFT_692901</name>
</gene>
<protein>
    <submittedName>
        <fullName evidence="4">Chaperonin 10-like protein</fullName>
    </submittedName>
</protein>
<dbReference type="Pfam" id="PF08240">
    <property type="entry name" value="ADH_N"/>
    <property type="match status" value="1"/>
</dbReference>
<dbReference type="InterPro" id="IPR020843">
    <property type="entry name" value="ER"/>
</dbReference>
<comment type="similarity">
    <text evidence="1">Belongs to the zinc-containing alcohol dehydrogenase family.</text>
</comment>
<dbReference type="PANTHER" id="PTHR45348">
    <property type="entry name" value="HYPOTHETICAL OXIDOREDUCTASE (EUROFUNG)"/>
    <property type="match status" value="1"/>
</dbReference>
<evidence type="ECO:0000313" key="5">
    <source>
        <dbReference type="Proteomes" id="UP000738349"/>
    </source>
</evidence>
<dbReference type="AlphaFoldDB" id="A0A9P9EGV2"/>
<feature type="domain" description="Enoyl reductase (ER)" evidence="3">
    <location>
        <begin position="12"/>
        <end position="334"/>
    </location>
</feature>
<dbReference type="EMBL" id="JAGMUV010000012">
    <property type="protein sequence ID" value="KAH7137620.1"/>
    <property type="molecule type" value="Genomic_DNA"/>
</dbReference>
<accession>A0A9P9EGV2</accession>
<dbReference type="InterPro" id="IPR011032">
    <property type="entry name" value="GroES-like_sf"/>
</dbReference>
<dbReference type="CDD" id="cd08249">
    <property type="entry name" value="enoyl_reductase_like"/>
    <property type="match status" value="1"/>
</dbReference>
<evidence type="ECO:0000256" key="1">
    <source>
        <dbReference type="ARBA" id="ARBA00008072"/>
    </source>
</evidence>
<evidence type="ECO:0000313" key="4">
    <source>
        <dbReference type="EMBL" id="KAH7137620.1"/>
    </source>
</evidence>
<dbReference type="GO" id="GO:0016651">
    <property type="term" value="F:oxidoreductase activity, acting on NAD(P)H"/>
    <property type="evidence" value="ECO:0007669"/>
    <property type="project" value="InterPro"/>
</dbReference>
<proteinExistence type="inferred from homology"/>